<dbReference type="Proteomes" id="UP000063718">
    <property type="component" value="Unassembled WGS sequence"/>
</dbReference>
<proteinExistence type="predicted"/>
<accession>A0A0S6UDZ8</accession>
<gene>
    <name evidence="1" type="ORF">MTY_1507</name>
</gene>
<evidence type="ECO:0000313" key="1">
    <source>
        <dbReference type="EMBL" id="GAF26168.1"/>
    </source>
</evidence>
<organism evidence="1">
    <name type="scientific">Moorella thermoacetica Y72</name>
    <dbReference type="NCBI Taxonomy" id="1325331"/>
    <lineage>
        <taxon>Bacteria</taxon>
        <taxon>Bacillati</taxon>
        <taxon>Bacillota</taxon>
        <taxon>Clostridia</taxon>
        <taxon>Neomoorellales</taxon>
        <taxon>Neomoorellaceae</taxon>
        <taxon>Neomoorella</taxon>
    </lineage>
</organism>
<sequence>MDGVTSPKEKPGQNVFKGSGHLPLCVCTATYAIIPQK</sequence>
<reference evidence="1" key="1">
    <citation type="journal article" date="2014" name="Gene">
        <title>Genome-guided analysis of transformation efficiency and carbon dioxide assimilation by Moorella thermoacetica Y72.</title>
        <authorList>
            <person name="Tsukahara K."/>
            <person name="Kita A."/>
            <person name="Nakashimada Y."/>
            <person name="Hoshino T."/>
            <person name="Murakami K."/>
        </authorList>
    </citation>
    <scope>NUCLEOTIDE SEQUENCE [LARGE SCALE GENOMIC DNA]</scope>
    <source>
        <strain evidence="1">Y72</strain>
    </source>
</reference>
<dbReference type="EMBL" id="DF238840">
    <property type="protein sequence ID" value="GAF26168.1"/>
    <property type="molecule type" value="Genomic_DNA"/>
</dbReference>
<name>A0A0S6UDZ8_NEOTH</name>
<protein>
    <submittedName>
        <fullName evidence="1">Uncharacterized protein</fullName>
    </submittedName>
</protein>
<dbReference type="AlphaFoldDB" id="A0A0S6UDZ8"/>